<feature type="region of interest" description="Disordered" evidence="1">
    <location>
        <begin position="1"/>
        <end position="163"/>
    </location>
</feature>
<comment type="caution">
    <text evidence="2">The sequence shown here is derived from an EMBL/GenBank/DDBJ whole genome shotgun (WGS) entry which is preliminary data.</text>
</comment>
<feature type="compositionally biased region" description="Low complexity" evidence="1">
    <location>
        <begin position="7"/>
        <end position="16"/>
    </location>
</feature>
<accession>A0AAD3YAY1</accession>
<feature type="compositionally biased region" description="Basic and acidic residues" evidence="1">
    <location>
        <begin position="218"/>
        <end position="227"/>
    </location>
</feature>
<dbReference type="InterPro" id="IPR053030">
    <property type="entry name" value="Ribosomal_biogenesis_FAF1-like"/>
</dbReference>
<dbReference type="AlphaFoldDB" id="A0AAD3YAY1"/>
<dbReference type="Proteomes" id="UP001222932">
    <property type="component" value="Unassembled WGS sequence"/>
</dbReference>
<dbReference type="PANTHER" id="PTHR28096:SF1">
    <property type="entry name" value="PROTEIN FAF1"/>
    <property type="match status" value="1"/>
</dbReference>
<evidence type="ECO:0008006" key="4">
    <source>
        <dbReference type="Google" id="ProtNLM"/>
    </source>
</evidence>
<dbReference type="GO" id="GO:0005730">
    <property type="term" value="C:nucleolus"/>
    <property type="evidence" value="ECO:0007669"/>
    <property type="project" value="TreeGrafter"/>
</dbReference>
<dbReference type="PANTHER" id="PTHR28096">
    <property type="entry name" value="PROTEIN FAF1"/>
    <property type="match status" value="1"/>
</dbReference>
<dbReference type="GO" id="GO:0000462">
    <property type="term" value="P:maturation of SSU-rRNA from tricistronic rRNA transcript (SSU-rRNA, 5.8S rRNA, LSU-rRNA)"/>
    <property type="evidence" value="ECO:0007669"/>
    <property type="project" value="TreeGrafter"/>
</dbReference>
<feature type="compositionally biased region" description="Low complexity" evidence="1">
    <location>
        <begin position="75"/>
        <end position="87"/>
    </location>
</feature>
<protein>
    <recommendedName>
        <fullName evidence="4">Protein FAF1</fullName>
    </recommendedName>
</protein>
<feature type="compositionally biased region" description="Acidic residues" evidence="1">
    <location>
        <begin position="88"/>
        <end position="104"/>
    </location>
</feature>
<feature type="region of interest" description="Disordered" evidence="1">
    <location>
        <begin position="299"/>
        <end position="354"/>
    </location>
</feature>
<sequence length="393" mass="41146">MPKPTSKARAVPAKSAPPKKKSKLTRPPPSSSSSSGSGSGSDTDGDGEDDRAAMLAALEAHSRSMFGFDTPAETSAQGASRSASESESGSEPDVEEDYDDEFDDGWGQGDAFVTDSEDGMDFDAMMSSAKKSKKAKGKDGGKGKAKAKEKTTEAQPTPARAPVEVVFAETGRSSVAVSKAEKRAFLTGNSAKIMGLQPEEQPGSGKRKRKEADEEEQSNERLDKTLHDMLLNSLLPSAAQDAASRPVDKRSAMSGRLLELANYSLPGEGEGVVRGASLSSHPAHVRTGLIHAKQRRAESARAESEAAGSWVKGKGGLGDLGRRGAGSKGKEREVRTFGTTSKKKGMDGSKKERAMGLGMGVGKFDKGALRIDEGTIARINNSGKGGGKKKGGW</sequence>
<organism evidence="2 3">
    <name type="scientific">Cutaneotrichosporon spelunceum</name>
    <dbReference type="NCBI Taxonomy" id="1672016"/>
    <lineage>
        <taxon>Eukaryota</taxon>
        <taxon>Fungi</taxon>
        <taxon>Dikarya</taxon>
        <taxon>Basidiomycota</taxon>
        <taxon>Agaricomycotina</taxon>
        <taxon>Tremellomycetes</taxon>
        <taxon>Trichosporonales</taxon>
        <taxon>Trichosporonaceae</taxon>
        <taxon>Cutaneotrichosporon</taxon>
    </lineage>
</organism>
<proteinExistence type="predicted"/>
<keyword evidence="3" id="KW-1185">Reference proteome</keyword>
<evidence type="ECO:0000313" key="2">
    <source>
        <dbReference type="EMBL" id="GMK55508.1"/>
    </source>
</evidence>
<evidence type="ECO:0000313" key="3">
    <source>
        <dbReference type="Proteomes" id="UP001222932"/>
    </source>
</evidence>
<reference evidence="2" key="2">
    <citation type="submission" date="2023-06" db="EMBL/GenBank/DDBJ databases">
        <authorList>
            <person name="Kobayashi Y."/>
            <person name="Kayamori A."/>
            <person name="Aoki K."/>
            <person name="Shiwa Y."/>
            <person name="Fujita N."/>
            <person name="Sugita T."/>
            <person name="Iwasaki W."/>
            <person name="Tanaka N."/>
            <person name="Takashima M."/>
        </authorList>
    </citation>
    <scope>NUCLEOTIDE SEQUENCE</scope>
    <source>
        <strain evidence="2">HIS016</strain>
    </source>
</reference>
<feature type="compositionally biased region" description="Low complexity" evidence="1">
    <location>
        <begin position="31"/>
        <end position="42"/>
    </location>
</feature>
<feature type="region of interest" description="Disordered" evidence="1">
    <location>
        <begin position="189"/>
        <end position="251"/>
    </location>
</feature>
<dbReference type="EMBL" id="BTCM01000002">
    <property type="protein sequence ID" value="GMK55508.1"/>
    <property type="molecule type" value="Genomic_DNA"/>
</dbReference>
<evidence type="ECO:0000256" key="1">
    <source>
        <dbReference type="SAM" id="MobiDB-lite"/>
    </source>
</evidence>
<name>A0AAD3YAY1_9TREE</name>
<feature type="compositionally biased region" description="Gly residues" evidence="1">
    <location>
        <begin position="313"/>
        <end position="327"/>
    </location>
</feature>
<feature type="compositionally biased region" description="Basic and acidic residues" evidence="1">
    <location>
        <begin position="344"/>
        <end position="354"/>
    </location>
</feature>
<reference evidence="2" key="1">
    <citation type="journal article" date="2023" name="BMC Genomics">
        <title>Chromosome-level genome assemblies of Cutaneotrichosporon spp. (Trichosporonales, Basidiomycota) reveal imbalanced evolution between nucleotide sequences and chromosome synteny.</title>
        <authorList>
            <person name="Kobayashi Y."/>
            <person name="Kayamori A."/>
            <person name="Aoki K."/>
            <person name="Shiwa Y."/>
            <person name="Matsutani M."/>
            <person name="Fujita N."/>
            <person name="Sugita T."/>
            <person name="Iwasaki W."/>
            <person name="Tanaka N."/>
            <person name="Takashima M."/>
        </authorList>
    </citation>
    <scope>NUCLEOTIDE SEQUENCE</scope>
    <source>
        <strain evidence="2">HIS016</strain>
    </source>
</reference>
<gene>
    <name evidence="2" type="ORF">CspeluHIS016_0205640</name>
</gene>
<feature type="compositionally biased region" description="Basic and acidic residues" evidence="1">
    <location>
        <begin position="137"/>
        <end position="152"/>
    </location>
</feature>